<feature type="non-terminal residue" evidence="11">
    <location>
        <position position="1"/>
    </location>
</feature>
<feature type="transmembrane region" description="Helical" evidence="9">
    <location>
        <begin position="742"/>
        <end position="768"/>
    </location>
</feature>
<dbReference type="PROSITE" id="PS50156">
    <property type="entry name" value="SSD"/>
    <property type="match status" value="1"/>
</dbReference>
<sequence length="1484" mass="159620">MSSLRLRPRRPPPAPPPPKPFPSPLSFNPFLALASAFDSLGRLISTHQVPSLLVTALIICSLLSPSLLLYFAPSGSPYDLSTSPLTRRGRGELVWELEGMKRQGVISSEEDVCWERVKTYYEKTGREGGGRRIRVEQVLIAVAGAGATPGSRGPINKQVLHRTWRVQKELERRLVDGSVPGNKCLEADGRCAVVSPAGWWKSENDLLQDDDVHATLSRPPVPLNGTAASYAYARHPLGLPLTVSETFVGAGRDRQGFVKSAQQLVVTFFLEDVASRSFVSPASSLADLPNNSTQLEDSAREEARVSWRRAVREVIDRVGWPKGANMPRKDPMGLMVESKSATRRVLLKVSLVLSFQITSSSLTQTSSPYSQFLPHLTVDAHPRRLENAIYAIGYLLVILYVSRYIRKLRAHSKMGLLVTGIVELCSSGIMSVSICWLMGWTLGLVPWNLMVFLVLTSGLDNMILVLRAIANTDMNLPVPERMSVGVEMTVLLLVEELIGAALLWWVEISVMREWIRFGAVVLAVDYFLELTFFSTVLSIDIQRLELADLLAQNAFSANQAQVSPSVTGQPATAKSTQSHGKLARKAWKVLRDRPAKTSTVAFLWLINFLLWTLCVVLPTSLRLWNLWWWLDLTSYGPEHYLPATCSQAALSSDRPFLSPSLDPSLSRALRLGQADPSAASHLSIPVGAASAFWRLVNPSTASSVQVYLEPTISVQLFEEGALIAPESVELAAVSAAEAGPSFIARAALVMLPIAAVMALLYLLLLYLLKDAELLQARWGSEERVSGREKDGQDGATGVRRKGKTGEKPAARVEVVKGLKARHKGDVELIASGGDVVVSWAGLEEEVQVRRRSGEAAEDSRSSTTQLHIPLSAEPVSLVTLAVDQDGRFCAAATTKGRVLAWALQRGGTVIDFGTEIPSCGAVLALVAPSSATRGRRGTEQKKGEWPAPPSTIGGKGKEQGPSFFSLHRDGKVVRWDCGACRAVTVYEALGEASQLVKRTLVSLSTPINGSTAPFLAQTFSDGRLQLVQLDGSDGQILFDHVLPEPFATLAIGSFPVLSSTRAVVEQPLVAISTHSGNTSLYTLSPTPVLLTTLSGFANPIRQLRLVQAPQDSVCPFCQELITDGFLPALSSRTVLKVFRIFTPSTPASVEACICNTADALDVVRSRVSSVATSPAMSRVLSNGASSRRFSPRKQPSTPTRMPASFGMGMSDNSLRPAARSRSYGSHESQSSSSSSSGSSAQERAPPPFSALSAPLPPPRSASSSSLSNERPPPSFSGPLPSPPPELSTSDNVPTLESPLQSQLRAIEVASLAIDDRSGWEVADNQIIGLRRRRGDDGRGWEVWALALGKDGAGFDEGFDEGTTPLLDLLKDELVADETGEDGRDAAAAGPPSTSSRNSVLRRRNVPLSTSRASSSPAPPALLTSSAIRFSLDQLDLPFSRARPVVSAFEGSAVAVGLGNQLVALRAKEMPVGDGGGLQPALLGL</sequence>
<dbReference type="GO" id="GO:0032934">
    <property type="term" value="F:sterol binding"/>
    <property type="evidence" value="ECO:0007669"/>
    <property type="project" value="InterPro"/>
</dbReference>
<feature type="compositionally biased region" description="Pro residues" evidence="8">
    <location>
        <begin position="1270"/>
        <end position="1285"/>
    </location>
</feature>
<dbReference type="PANTHER" id="PTHR46378:SF1">
    <property type="entry name" value="STEROL REGULATORY ELEMENT-BINDING PROTEIN CLEAVAGE-ACTIVATING PROTEIN"/>
    <property type="match status" value="1"/>
</dbReference>
<dbReference type="InterPro" id="IPR030225">
    <property type="entry name" value="SCAP"/>
</dbReference>
<keyword evidence="9" id="KW-1133">Transmembrane helix</keyword>
<feature type="transmembrane region" description="Helical" evidence="9">
    <location>
        <begin position="417"/>
        <end position="439"/>
    </location>
</feature>
<evidence type="ECO:0000313" key="12">
    <source>
        <dbReference type="Proteomes" id="UP000243876"/>
    </source>
</evidence>
<feature type="compositionally biased region" description="Pro residues" evidence="8">
    <location>
        <begin position="1244"/>
        <end position="1259"/>
    </location>
</feature>
<organism evidence="11 12">
    <name type="scientific">Sporidiobolus salmonicolor</name>
    <name type="common">Yeast-like fungus</name>
    <name type="synonym">Sporobolomyces salmonicolor</name>
    <dbReference type="NCBI Taxonomy" id="5005"/>
    <lineage>
        <taxon>Eukaryota</taxon>
        <taxon>Fungi</taxon>
        <taxon>Dikarya</taxon>
        <taxon>Basidiomycota</taxon>
        <taxon>Pucciniomycotina</taxon>
        <taxon>Microbotryomycetes</taxon>
        <taxon>Sporidiobolales</taxon>
        <taxon>Sporidiobolaceae</taxon>
        <taxon>Sporobolomyces</taxon>
    </lineage>
</organism>
<evidence type="ECO:0000256" key="9">
    <source>
        <dbReference type="SAM" id="Phobius"/>
    </source>
</evidence>
<accession>A0A0D6EIT4</accession>
<feature type="compositionally biased region" description="Basic and acidic residues" evidence="8">
    <location>
        <begin position="782"/>
        <end position="792"/>
    </location>
</feature>
<evidence type="ECO:0000256" key="7">
    <source>
        <dbReference type="ARBA" id="ARBA00023136"/>
    </source>
</evidence>
<dbReference type="InterPro" id="IPR053958">
    <property type="entry name" value="HMGCR/SNAP/NPC1-like_SSD"/>
</dbReference>
<keyword evidence="5" id="KW-0256">Endoplasmic reticulum</keyword>
<proteinExistence type="predicted"/>
<feature type="compositionally biased region" description="Basic residues" evidence="8">
    <location>
        <begin position="1"/>
        <end position="10"/>
    </location>
</feature>
<feature type="transmembrane region" description="Helical" evidence="9">
    <location>
        <begin position="517"/>
        <end position="539"/>
    </location>
</feature>
<feature type="domain" description="SSD" evidence="10">
    <location>
        <begin position="386"/>
        <end position="539"/>
    </location>
</feature>
<keyword evidence="4" id="KW-0677">Repeat</keyword>
<feature type="region of interest" description="Disordered" evidence="8">
    <location>
        <begin position="1"/>
        <end position="21"/>
    </location>
</feature>
<dbReference type="Proteomes" id="UP000243876">
    <property type="component" value="Unassembled WGS sequence"/>
</dbReference>
<evidence type="ECO:0000313" key="11">
    <source>
        <dbReference type="EMBL" id="CEQ39909.1"/>
    </source>
</evidence>
<name>A0A0D6EIT4_SPOSA</name>
<evidence type="ECO:0000256" key="6">
    <source>
        <dbReference type="ARBA" id="ARBA00023034"/>
    </source>
</evidence>
<dbReference type="Pfam" id="PF12349">
    <property type="entry name" value="Sterol-sensing"/>
    <property type="match status" value="1"/>
</dbReference>
<feature type="transmembrane region" description="Helical" evidence="9">
    <location>
        <begin position="445"/>
        <end position="470"/>
    </location>
</feature>
<feature type="transmembrane region" description="Helical" evidence="9">
    <location>
        <begin position="600"/>
        <end position="621"/>
    </location>
</feature>
<keyword evidence="6" id="KW-0333">Golgi apparatus</keyword>
<dbReference type="OrthoDB" id="6510177at2759"/>
<dbReference type="GO" id="GO:0005789">
    <property type="term" value="C:endoplasmic reticulum membrane"/>
    <property type="evidence" value="ECO:0007669"/>
    <property type="project" value="InterPro"/>
</dbReference>
<feature type="compositionally biased region" description="Polar residues" evidence="8">
    <location>
        <begin position="1174"/>
        <end position="1199"/>
    </location>
</feature>
<protein>
    <submittedName>
        <fullName evidence="11">SPOSA6832_01461-mRNA-1:cds</fullName>
    </submittedName>
</protein>
<dbReference type="GO" id="GO:0000139">
    <property type="term" value="C:Golgi membrane"/>
    <property type="evidence" value="ECO:0007669"/>
    <property type="project" value="UniProtKB-SubCell"/>
</dbReference>
<feature type="region of interest" description="Disordered" evidence="8">
    <location>
        <begin position="782"/>
        <end position="808"/>
    </location>
</feature>
<feature type="compositionally biased region" description="Low complexity" evidence="8">
    <location>
        <begin position="1260"/>
        <end position="1269"/>
    </location>
</feature>
<keyword evidence="3" id="KW-0853">WD repeat</keyword>
<feature type="transmembrane region" description="Helical" evidence="9">
    <location>
        <begin position="388"/>
        <end position="405"/>
    </location>
</feature>
<comment type="subcellular location">
    <subcellularLocation>
        <location evidence="1">Endoplasmic reticulum</location>
    </subcellularLocation>
    <subcellularLocation>
        <location evidence="2">Golgi apparatus membrane</location>
    </subcellularLocation>
</comment>
<dbReference type="InterPro" id="IPR000731">
    <property type="entry name" value="SSD"/>
</dbReference>
<feature type="compositionally biased region" description="Low complexity" evidence="8">
    <location>
        <begin position="1220"/>
        <end position="1243"/>
    </location>
</feature>
<keyword evidence="12" id="KW-1185">Reference proteome</keyword>
<evidence type="ECO:0000256" key="8">
    <source>
        <dbReference type="SAM" id="MobiDB-lite"/>
    </source>
</evidence>
<keyword evidence="7 9" id="KW-0472">Membrane</keyword>
<feature type="transmembrane region" description="Helical" evidence="9">
    <location>
        <begin position="52"/>
        <end position="72"/>
    </location>
</feature>
<evidence type="ECO:0000256" key="4">
    <source>
        <dbReference type="ARBA" id="ARBA00022737"/>
    </source>
</evidence>
<feature type="compositionally biased region" description="Low complexity" evidence="8">
    <location>
        <begin position="1405"/>
        <end position="1419"/>
    </location>
</feature>
<dbReference type="GO" id="GO:0032933">
    <property type="term" value="P:SREBP signaling pathway"/>
    <property type="evidence" value="ECO:0007669"/>
    <property type="project" value="InterPro"/>
</dbReference>
<evidence type="ECO:0000256" key="3">
    <source>
        <dbReference type="ARBA" id="ARBA00022574"/>
    </source>
</evidence>
<evidence type="ECO:0000259" key="10">
    <source>
        <dbReference type="PROSITE" id="PS50156"/>
    </source>
</evidence>
<evidence type="ECO:0000256" key="5">
    <source>
        <dbReference type="ARBA" id="ARBA00022824"/>
    </source>
</evidence>
<dbReference type="EMBL" id="CENE01000004">
    <property type="protein sequence ID" value="CEQ39909.1"/>
    <property type="molecule type" value="Genomic_DNA"/>
</dbReference>
<dbReference type="GO" id="GO:0032936">
    <property type="term" value="C:SREBP-SCAP complex"/>
    <property type="evidence" value="ECO:0007669"/>
    <property type="project" value="TreeGrafter"/>
</dbReference>
<feature type="region of interest" description="Disordered" evidence="8">
    <location>
        <begin position="932"/>
        <end position="959"/>
    </location>
</feature>
<feature type="compositionally biased region" description="Pro residues" evidence="8">
    <location>
        <begin position="11"/>
        <end position="21"/>
    </location>
</feature>
<evidence type="ECO:0000256" key="2">
    <source>
        <dbReference type="ARBA" id="ARBA00004394"/>
    </source>
</evidence>
<feature type="region of interest" description="Disordered" evidence="8">
    <location>
        <begin position="1174"/>
        <end position="1297"/>
    </location>
</feature>
<dbReference type="PANTHER" id="PTHR46378">
    <property type="entry name" value="STEROL REGULATORY ELEMENT-BINDING PROTEIN CLEAVAGE-ACTIVATING PROTEIN"/>
    <property type="match status" value="1"/>
</dbReference>
<feature type="region of interest" description="Disordered" evidence="8">
    <location>
        <begin position="1379"/>
        <end position="1419"/>
    </location>
</feature>
<gene>
    <name evidence="11" type="primary">SPOSA6832_01461</name>
</gene>
<dbReference type="GO" id="GO:0045540">
    <property type="term" value="P:regulation of cholesterol biosynthetic process"/>
    <property type="evidence" value="ECO:0007669"/>
    <property type="project" value="TreeGrafter"/>
</dbReference>
<reference evidence="12" key="1">
    <citation type="submission" date="2015-02" db="EMBL/GenBank/DDBJ databases">
        <authorList>
            <person name="Gon?alves P."/>
        </authorList>
    </citation>
    <scope>NUCLEOTIDE SEQUENCE [LARGE SCALE GENOMIC DNA]</scope>
</reference>
<keyword evidence="9" id="KW-0812">Transmembrane</keyword>
<evidence type="ECO:0000256" key="1">
    <source>
        <dbReference type="ARBA" id="ARBA00004240"/>
    </source>
</evidence>